<protein>
    <submittedName>
        <fullName evidence="5">(wild Malaysian banana) hypothetical protein</fullName>
    </submittedName>
</protein>
<dbReference type="InParanoid" id="A0A804JNA8"/>
<dbReference type="Gene3D" id="6.10.140.1620">
    <property type="match status" value="1"/>
</dbReference>
<sequence>MQQWRPESGAMTFDEASVERSKSFVKSLQELKNLRPQLYSAAEYCEKSYLHNEQKQTVLDNLKNYAGRALVNAVDHLGTVAYRLTDLFEQQMLDVSTMEMKISCLNQRAFACQAYGDTEGLSKLQMTGRISRHHKHYSLPNSGRRSLQSSSQWPAGGNANPCKARPHSHAPGKPGSKTLSWHLASEANSAQNEAPPLPAPCTGDAKSSKIDSQVFHLLVAEEPATSQPLSSLLLQAASGNGTSYMISNKFNLMGPLEDSKPISAFRSFDNPSSRREICKPLPQHGKSLLSTLFTKNKTLKARKISI</sequence>
<dbReference type="OMA" id="KSVRACV"/>
<evidence type="ECO:0000313" key="7">
    <source>
        <dbReference type="Proteomes" id="UP000012960"/>
    </source>
</evidence>
<gene>
    <name evidence="5" type="ORF">GSMUA_179820.1</name>
</gene>
<evidence type="ECO:0000256" key="2">
    <source>
        <dbReference type="ARBA" id="ARBA00011513"/>
    </source>
</evidence>
<evidence type="ECO:0000313" key="5">
    <source>
        <dbReference type="EMBL" id="CAG1848187.1"/>
    </source>
</evidence>
<dbReference type="AlphaFoldDB" id="A0A804JNA8"/>
<reference evidence="6" key="2">
    <citation type="submission" date="2021-05" db="UniProtKB">
        <authorList>
            <consortium name="EnsemblPlants"/>
        </authorList>
    </citation>
    <scope>IDENTIFICATION</scope>
    <source>
        <strain evidence="6">subsp. malaccensis</strain>
    </source>
</reference>
<accession>A0A804JNA8</accession>
<proteinExistence type="inferred from homology"/>
<reference evidence="5" key="1">
    <citation type="submission" date="2021-03" db="EMBL/GenBank/DDBJ databases">
        <authorList>
            <consortium name="Genoscope - CEA"/>
            <person name="William W."/>
        </authorList>
    </citation>
    <scope>NUCLEOTIDE SEQUENCE</scope>
    <source>
        <strain evidence="5">Doubled-haploid Pahang</strain>
    </source>
</reference>
<dbReference type="EMBL" id="HG996471">
    <property type="protein sequence ID" value="CAG1848187.1"/>
    <property type="molecule type" value="Genomic_DNA"/>
</dbReference>
<dbReference type="FunCoup" id="A0A804JNA8">
    <property type="interactions" value="3850"/>
</dbReference>
<comment type="function">
    <text evidence="3">Involved in regulation of actin and microtubule organization. Part of a WAVE complex that activates the Arp2/3 complex.</text>
</comment>
<organism evidence="6 7">
    <name type="scientific">Musa acuminata subsp. malaccensis</name>
    <name type="common">Wild banana</name>
    <name type="synonym">Musa malaccensis</name>
    <dbReference type="NCBI Taxonomy" id="214687"/>
    <lineage>
        <taxon>Eukaryota</taxon>
        <taxon>Viridiplantae</taxon>
        <taxon>Streptophyta</taxon>
        <taxon>Embryophyta</taxon>
        <taxon>Tracheophyta</taxon>
        <taxon>Spermatophyta</taxon>
        <taxon>Magnoliopsida</taxon>
        <taxon>Liliopsida</taxon>
        <taxon>Zingiberales</taxon>
        <taxon>Musaceae</taxon>
        <taxon>Musa</taxon>
    </lineage>
</organism>
<dbReference type="Gramene" id="Ma06_t33590.1">
    <property type="protein sequence ID" value="Ma06_p33590.1"/>
    <property type="gene ID" value="Ma06_g33590"/>
</dbReference>
<evidence type="ECO:0000256" key="3">
    <source>
        <dbReference type="ARBA" id="ARBA00025223"/>
    </source>
</evidence>
<dbReference type="KEGG" id="mus:103989619"/>
<comment type="subunit">
    <text evidence="2">Binds SCAR.</text>
</comment>
<evidence type="ECO:0000256" key="4">
    <source>
        <dbReference type="SAM" id="MobiDB-lite"/>
    </source>
</evidence>
<dbReference type="PANTHER" id="PTHR10460">
    <property type="entry name" value="ABL INTERACTOR FAMILY MEMBER"/>
    <property type="match status" value="1"/>
</dbReference>
<keyword evidence="7" id="KW-1185">Reference proteome</keyword>
<dbReference type="EnsemblPlants" id="Ma06_t33590.1">
    <property type="protein sequence ID" value="Ma06_p33590.1"/>
    <property type="gene ID" value="Ma06_g33590"/>
</dbReference>
<dbReference type="OrthoDB" id="5971719at2759"/>
<dbReference type="Proteomes" id="UP000012960">
    <property type="component" value="Unplaced"/>
</dbReference>
<dbReference type="InterPro" id="IPR028457">
    <property type="entry name" value="ABI"/>
</dbReference>
<comment type="similarity">
    <text evidence="1">Belongs to the ABI family.</text>
</comment>
<feature type="compositionally biased region" description="Polar residues" evidence="4">
    <location>
        <begin position="139"/>
        <end position="153"/>
    </location>
</feature>
<dbReference type="PANTHER" id="PTHR10460:SF0">
    <property type="entry name" value="ABELSON INTERACTING PROTEIN, ISOFORM D"/>
    <property type="match status" value="1"/>
</dbReference>
<name>A0A804JNA8_MUSAM</name>
<evidence type="ECO:0000256" key="1">
    <source>
        <dbReference type="ARBA" id="ARBA00010020"/>
    </source>
</evidence>
<feature type="region of interest" description="Disordered" evidence="4">
    <location>
        <begin position="135"/>
        <end position="179"/>
    </location>
</feature>
<evidence type="ECO:0000313" key="6">
    <source>
        <dbReference type="EnsemblPlants" id="Ma06_p33590.1"/>
    </source>
</evidence>